<dbReference type="Pfam" id="PF00270">
    <property type="entry name" value="DEAD"/>
    <property type="match status" value="1"/>
</dbReference>
<dbReference type="InterPro" id="IPR001650">
    <property type="entry name" value="Helicase_C-like"/>
</dbReference>
<keyword evidence="4" id="KW-0067">ATP-binding</keyword>
<dbReference type="InterPro" id="IPR007502">
    <property type="entry name" value="Helicase-assoc_dom"/>
</dbReference>
<dbReference type="InterPro" id="IPR011545">
    <property type="entry name" value="DEAD/DEAH_box_helicase_dom"/>
</dbReference>
<proteinExistence type="predicted"/>
<evidence type="ECO:0000256" key="5">
    <source>
        <dbReference type="SAM" id="MobiDB-lite"/>
    </source>
</evidence>
<dbReference type="FunFam" id="3.40.50.300:FF:000439">
    <property type="entry name" value="ATP-dependent RNA helicase HrpA"/>
    <property type="match status" value="1"/>
</dbReference>
<dbReference type="InterPro" id="IPR011709">
    <property type="entry name" value="DEAD-box_helicase_OB_fold"/>
</dbReference>
<dbReference type="GO" id="GO:0016787">
    <property type="term" value="F:hydrolase activity"/>
    <property type="evidence" value="ECO:0007669"/>
    <property type="project" value="UniProtKB-KW"/>
</dbReference>
<feature type="domain" description="Helicase C-terminal" evidence="7">
    <location>
        <begin position="244"/>
        <end position="415"/>
    </location>
</feature>
<dbReference type="Proteomes" id="UP000216533">
    <property type="component" value="Unassembled WGS sequence"/>
</dbReference>
<gene>
    <name evidence="8" type="primary">hrpA</name>
    <name evidence="8" type="ORF">CGZ92_02950</name>
</gene>
<evidence type="ECO:0000313" key="8">
    <source>
        <dbReference type="EMBL" id="OYN89291.1"/>
    </source>
</evidence>
<dbReference type="FunFam" id="1.20.120.1080:FF:000005">
    <property type="entry name" value="ATP-dependent helicase HrpA"/>
    <property type="match status" value="1"/>
</dbReference>
<accession>A0A255EEC9</accession>
<dbReference type="SMART" id="SM00487">
    <property type="entry name" value="DEXDc"/>
    <property type="match status" value="1"/>
</dbReference>
<dbReference type="Pfam" id="PF21010">
    <property type="entry name" value="HA2_C"/>
    <property type="match status" value="1"/>
</dbReference>
<comment type="caution">
    <text evidence="8">The sequence shown here is derived from an EMBL/GenBank/DDBJ whole genome shotgun (WGS) entry which is preliminary data.</text>
</comment>
<feature type="compositionally biased region" description="Polar residues" evidence="5">
    <location>
        <begin position="1"/>
        <end position="12"/>
    </location>
</feature>
<keyword evidence="2" id="KW-0378">Hydrolase</keyword>
<feature type="region of interest" description="Disordered" evidence="5">
    <location>
        <begin position="538"/>
        <end position="570"/>
    </location>
</feature>
<dbReference type="InterPro" id="IPR003593">
    <property type="entry name" value="AAA+_ATPase"/>
</dbReference>
<organism evidence="8 9">
    <name type="scientific">Parenemella sanctibonifatiensis</name>
    <dbReference type="NCBI Taxonomy" id="2016505"/>
    <lineage>
        <taxon>Bacteria</taxon>
        <taxon>Bacillati</taxon>
        <taxon>Actinomycetota</taxon>
        <taxon>Actinomycetes</taxon>
        <taxon>Propionibacteriales</taxon>
        <taxon>Propionibacteriaceae</taxon>
        <taxon>Parenemella</taxon>
    </lineage>
</organism>
<evidence type="ECO:0000256" key="2">
    <source>
        <dbReference type="ARBA" id="ARBA00022801"/>
    </source>
</evidence>
<keyword evidence="3 8" id="KW-0347">Helicase</keyword>
<dbReference type="PROSITE" id="PS51194">
    <property type="entry name" value="HELICASE_CTER"/>
    <property type="match status" value="1"/>
</dbReference>
<dbReference type="SMART" id="SM00847">
    <property type="entry name" value="HA2"/>
    <property type="match status" value="1"/>
</dbReference>
<dbReference type="PANTHER" id="PTHR18934">
    <property type="entry name" value="ATP-DEPENDENT RNA HELICASE"/>
    <property type="match status" value="1"/>
</dbReference>
<dbReference type="Pfam" id="PF07717">
    <property type="entry name" value="OB_NTP_bind"/>
    <property type="match status" value="1"/>
</dbReference>
<dbReference type="SMART" id="SM00382">
    <property type="entry name" value="AAA"/>
    <property type="match status" value="1"/>
</dbReference>
<dbReference type="PANTHER" id="PTHR18934:SF99">
    <property type="entry name" value="ATP-DEPENDENT RNA HELICASE DHX37-RELATED"/>
    <property type="match status" value="1"/>
</dbReference>
<dbReference type="InterPro" id="IPR014001">
    <property type="entry name" value="Helicase_ATP-bd"/>
</dbReference>
<evidence type="ECO:0000256" key="1">
    <source>
        <dbReference type="ARBA" id="ARBA00022741"/>
    </source>
</evidence>
<dbReference type="InterPro" id="IPR027417">
    <property type="entry name" value="P-loop_NTPase"/>
</dbReference>
<dbReference type="InterPro" id="IPR010222">
    <property type="entry name" value="RNA_helicase_HrpA"/>
</dbReference>
<dbReference type="Pfam" id="PF00271">
    <property type="entry name" value="Helicase_C"/>
    <property type="match status" value="1"/>
</dbReference>
<dbReference type="SMART" id="SM00490">
    <property type="entry name" value="HELICc"/>
    <property type="match status" value="1"/>
</dbReference>
<evidence type="ECO:0000313" key="9">
    <source>
        <dbReference type="Proteomes" id="UP000216533"/>
    </source>
</evidence>
<dbReference type="GO" id="GO:0005524">
    <property type="term" value="F:ATP binding"/>
    <property type="evidence" value="ECO:0007669"/>
    <property type="project" value="UniProtKB-KW"/>
</dbReference>
<dbReference type="Gene3D" id="1.20.120.1080">
    <property type="match status" value="1"/>
</dbReference>
<feature type="compositionally biased region" description="Basic and acidic residues" evidence="5">
    <location>
        <begin position="657"/>
        <end position="666"/>
    </location>
</feature>
<sequence>MTRQPRTSAHTSASRRERRPDQSPRSRPVKGRLEVNPDLPIAARAQEIAELIAEHPVVVVAGETGSGKTTQLPKICLQAGRRAIGHTQPRRLAARSVAERIAEEMEVSLGEEVGYQVRFTRQAGRHTAVKLMTDGVLLAEIAHDRDLRRYDTIIIDEAHERSLNIDFLLGYLKLLSQRRPDLRIVITSATIDTERFAQHFGDAPIVEVSGRTYPVEMRYRPLTTELRDDDGTLVAQETLDQTEGIAQAVQELRREGPGDILVFLSGEREIRDAADTLESLHLERVEPGLQIIPLYARLSAAEQHRVFTRHHARRIVLATNVAETSLTVPGIRYVIDPGTARISRYSTRTKVQRLPIEPVSQASANQRAGRCGRVADGICIRLYDQEDFESRPQFTEPEILRTNLASVILQMAQAELGDIATFPFVEPPDSRQITDGLRLLEELGALASAKEAAGEGVRLTRIGRQLARIPLDPRLARMLVGGAREGCLHEVQVLVAALAIPDVRERPTERREEADAAHRRFLEPTLLSDLGVAGIDEATASARQRRTTGGNRRGRGRPRQDRTTEQVAEPASGDLAALLRLWSYLREQRHTLSGNAFRRMCRDEFLNFLRIREWQDLRNQLQEISRDLDLPSNEQPASIDQVHRAVLPGLLSHIGHRLSEERDHSHNSAKSRGRRDRRRGPAEYLGARGVRFAINPGSSLAKATPELVMAVELVETTRLWAQTVAPVEATWVESAAGDLVKRQHSEPHWAQRQGMVRASETVTLFGVPLVSGRGVNYARIDPAAAHEIFLQSALVEQAWHTRHAFFARNRELREEAARLEERTRRRDLLVGDEQLLEFYRARIPVEVSSSASFDKWWKDQDPHLLDLTMEDLLAQDGVDTRGFPDRWTAAGHDLAVDYTFAPGRDRDGAWVHIPLGVLPQIPAAPFTWQVPGLRRELVLALLRSLPKRERTQFVPAPAWTAKALAELPAEPTDRPLTAELSDALVRAGGERVSGWGEVDDHLRIGFVITDEGREIARGKDLAELQRRLSAKLGDRLTRSAPVRTQRATSWDFGSWRTEVRGKGGTVGHPALVDVGDAVEVRVCATQDEQRRLHADGIRRLLQLNTPDPTRWVVAHLGARTKLALGTGPYASVPDLLADARLAAVGDGITAADIAGVRDQASFTELADRVRASNADRMQAIVNGAGEAIELHREVSEAATTLPASLSLLADDLGQQLPNLVFDGFLGSIPLPWRAEIPRYLKAARHRIAQAKASPARESQSYDNVMAVEDAYADLCVACPPGPLPADVVELGWLIEELRVGTFAQQLGTRETVSRKRLLKRIEELTAQL</sequence>
<evidence type="ECO:0000259" key="6">
    <source>
        <dbReference type="PROSITE" id="PS51192"/>
    </source>
</evidence>
<dbReference type="InterPro" id="IPR024590">
    <property type="entry name" value="HrpA_C"/>
</dbReference>
<dbReference type="GO" id="GO:0003723">
    <property type="term" value="F:RNA binding"/>
    <property type="evidence" value="ECO:0007669"/>
    <property type="project" value="TreeGrafter"/>
</dbReference>
<dbReference type="PROSITE" id="PS51192">
    <property type="entry name" value="HELICASE_ATP_BIND_1"/>
    <property type="match status" value="1"/>
</dbReference>
<dbReference type="CDD" id="cd18791">
    <property type="entry name" value="SF2_C_RHA"/>
    <property type="match status" value="1"/>
</dbReference>
<name>A0A255EEC9_9ACTN</name>
<feature type="region of interest" description="Disordered" evidence="5">
    <location>
        <begin position="656"/>
        <end position="680"/>
    </location>
</feature>
<dbReference type="SUPFAM" id="SSF52540">
    <property type="entry name" value="P-loop containing nucleoside triphosphate hydrolases"/>
    <property type="match status" value="1"/>
</dbReference>
<dbReference type="GO" id="GO:0003724">
    <property type="term" value="F:RNA helicase activity"/>
    <property type="evidence" value="ECO:0007669"/>
    <property type="project" value="InterPro"/>
</dbReference>
<feature type="domain" description="Helicase ATP-binding" evidence="6">
    <location>
        <begin position="49"/>
        <end position="209"/>
    </location>
</feature>
<protein>
    <submittedName>
        <fullName evidence="8">ATP-dependent RNA helicase HrpA</fullName>
    </submittedName>
</protein>
<evidence type="ECO:0000256" key="3">
    <source>
        <dbReference type="ARBA" id="ARBA00022806"/>
    </source>
</evidence>
<dbReference type="NCBIfam" id="TIGR01967">
    <property type="entry name" value="DEAH_box_HrpA"/>
    <property type="match status" value="1"/>
</dbReference>
<feature type="compositionally biased region" description="Basic and acidic residues" evidence="5">
    <location>
        <begin position="14"/>
        <end position="24"/>
    </location>
</feature>
<keyword evidence="1" id="KW-0547">Nucleotide-binding</keyword>
<reference evidence="8 9" key="1">
    <citation type="submission" date="2017-07" db="EMBL/GenBank/DDBJ databases">
        <title>Draft whole genome sequences of clinical Proprionibacteriaceae strains.</title>
        <authorList>
            <person name="Bernier A.-M."/>
            <person name="Bernard K."/>
            <person name="Domingo M.-C."/>
        </authorList>
    </citation>
    <scope>NUCLEOTIDE SEQUENCE [LARGE SCALE GENOMIC DNA]</scope>
    <source>
        <strain evidence="8 9">NML 160184</strain>
    </source>
</reference>
<evidence type="ECO:0000256" key="4">
    <source>
        <dbReference type="ARBA" id="ARBA00022840"/>
    </source>
</evidence>
<evidence type="ECO:0000259" key="7">
    <source>
        <dbReference type="PROSITE" id="PS51194"/>
    </source>
</evidence>
<dbReference type="EMBL" id="NMVI01000009">
    <property type="protein sequence ID" value="OYN89291.1"/>
    <property type="molecule type" value="Genomic_DNA"/>
</dbReference>
<dbReference type="Gene3D" id="3.40.50.300">
    <property type="entry name" value="P-loop containing nucleotide triphosphate hydrolases"/>
    <property type="match status" value="2"/>
</dbReference>
<feature type="region of interest" description="Disordered" evidence="5">
    <location>
        <begin position="1"/>
        <end position="35"/>
    </location>
</feature>
<dbReference type="Pfam" id="PF11898">
    <property type="entry name" value="DUF3418"/>
    <property type="match status" value="1"/>
</dbReference>
<feature type="compositionally biased region" description="Basic residues" evidence="5">
    <location>
        <begin position="667"/>
        <end position="678"/>
    </location>
</feature>